<dbReference type="AlphaFoldDB" id="A0AAD5WZ52"/>
<evidence type="ECO:0000313" key="2">
    <source>
        <dbReference type="EMBL" id="KAJ3026893.1"/>
    </source>
</evidence>
<dbReference type="EMBL" id="JADGJD010002952">
    <property type="protein sequence ID" value="KAJ3026893.1"/>
    <property type="molecule type" value="Genomic_DNA"/>
</dbReference>
<feature type="compositionally biased region" description="Polar residues" evidence="1">
    <location>
        <begin position="1"/>
        <end position="10"/>
    </location>
</feature>
<reference evidence="2" key="1">
    <citation type="submission" date="2020-05" db="EMBL/GenBank/DDBJ databases">
        <title>Phylogenomic resolution of chytrid fungi.</title>
        <authorList>
            <person name="Stajich J.E."/>
            <person name="Amses K."/>
            <person name="Simmons R."/>
            <person name="Seto K."/>
            <person name="Myers J."/>
            <person name="Bonds A."/>
            <person name="Quandt C.A."/>
            <person name="Barry K."/>
            <person name="Liu P."/>
            <person name="Grigoriev I."/>
            <person name="Longcore J.E."/>
            <person name="James T.Y."/>
        </authorList>
    </citation>
    <scope>NUCLEOTIDE SEQUENCE</scope>
    <source>
        <strain evidence="2">JEL0318</strain>
    </source>
</reference>
<evidence type="ECO:0000256" key="1">
    <source>
        <dbReference type="SAM" id="MobiDB-lite"/>
    </source>
</evidence>
<name>A0AAD5WZ52_9FUNG</name>
<feature type="non-terminal residue" evidence="2">
    <location>
        <position position="1"/>
    </location>
</feature>
<sequence>QTPSNASHTSPTPPVPSRKVRPITISHVPQNMRPPRTMENDEFPTSWRCWKDVVAWAKERKRPTFMYRGRIMLDHILMDAAQRRDPHKNYESPIQDMEKLPVSEQLCNTFRQKGYLLFGWVEGQFGSESWGQIVNYLEREFGCEAHKDWNTVERVGNTSVLMHTDSVAHARSLLCHRIVVKNLDEEDVILKVGTFHRAVEKNWDGGKDPEGQNSLGQEIFLERGIRFNPRTTLFRKGIRLHMGLRTHLERLGRELGWSKATSVEDDN</sequence>
<comment type="caution">
    <text evidence="2">The sequence shown here is derived from an EMBL/GenBank/DDBJ whole genome shotgun (WGS) entry which is preliminary data.</text>
</comment>
<keyword evidence="3" id="KW-1185">Reference proteome</keyword>
<accession>A0AAD5WZ52</accession>
<proteinExistence type="predicted"/>
<feature type="non-terminal residue" evidence="2">
    <location>
        <position position="267"/>
    </location>
</feature>
<protein>
    <submittedName>
        <fullName evidence="2">Uncharacterized protein</fullName>
    </submittedName>
</protein>
<gene>
    <name evidence="2" type="ORF">HK097_006283</name>
</gene>
<evidence type="ECO:0000313" key="3">
    <source>
        <dbReference type="Proteomes" id="UP001212841"/>
    </source>
</evidence>
<organism evidence="2 3">
    <name type="scientific">Rhizophlyctis rosea</name>
    <dbReference type="NCBI Taxonomy" id="64517"/>
    <lineage>
        <taxon>Eukaryota</taxon>
        <taxon>Fungi</taxon>
        <taxon>Fungi incertae sedis</taxon>
        <taxon>Chytridiomycota</taxon>
        <taxon>Chytridiomycota incertae sedis</taxon>
        <taxon>Chytridiomycetes</taxon>
        <taxon>Rhizophlyctidales</taxon>
        <taxon>Rhizophlyctidaceae</taxon>
        <taxon>Rhizophlyctis</taxon>
    </lineage>
</organism>
<feature type="region of interest" description="Disordered" evidence="1">
    <location>
        <begin position="1"/>
        <end position="40"/>
    </location>
</feature>
<dbReference type="Proteomes" id="UP001212841">
    <property type="component" value="Unassembled WGS sequence"/>
</dbReference>